<dbReference type="Proteomes" id="UP000318422">
    <property type="component" value="Unassembled WGS sequence"/>
</dbReference>
<dbReference type="AlphaFoldDB" id="A0A4Y4CXZ2"/>
<accession>A0A4Y4CXZ2</accession>
<evidence type="ECO:0000256" key="2">
    <source>
        <dbReference type="SAM" id="SignalP"/>
    </source>
</evidence>
<comment type="caution">
    <text evidence="3">The sequence shown here is derived from an EMBL/GenBank/DDBJ whole genome shotgun (WGS) entry which is preliminary data.</text>
</comment>
<feature type="chain" id="PRO_5021426807" description="DUF2946 domain-containing protein" evidence="2">
    <location>
        <begin position="27"/>
        <end position="122"/>
    </location>
</feature>
<evidence type="ECO:0000313" key="4">
    <source>
        <dbReference type="Proteomes" id="UP000318422"/>
    </source>
</evidence>
<feature type="signal peptide" evidence="2">
    <location>
        <begin position="1"/>
        <end position="26"/>
    </location>
</feature>
<proteinExistence type="predicted"/>
<name>A0A4Y4CXZ2_ZOORA</name>
<organism evidence="3 4">
    <name type="scientific">Zoogloea ramigera</name>
    <dbReference type="NCBI Taxonomy" id="350"/>
    <lineage>
        <taxon>Bacteria</taxon>
        <taxon>Pseudomonadati</taxon>
        <taxon>Pseudomonadota</taxon>
        <taxon>Betaproteobacteria</taxon>
        <taxon>Rhodocyclales</taxon>
        <taxon>Zoogloeaceae</taxon>
        <taxon>Zoogloea</taxon>
    </lineage>
</organism>
<evidence type="ECO:0000256" key="1">
    <source>
        <dbReference type="SAM" id="MobiDB-lite"/>
    </source>
</evidence>
<dbReference type="EMBL" id="BJNV01000068">
    <property type="protein sequence ID" value="GEC97166.1"/>
    <property type="molecule type" value="Genomic_DNA"/>
</dbReference>
<reference evidence="3 4" key="1">
    <citation type="submission" date="2019-06" db="EMBL/GenBank/DDBJ databases">
        <title>Whole genome shotgun sequence of Zoogloea ramigera NBRC 15342.</title>
        <authorList>
            <person name="Hosoyama A."/>
            <person name="Uohara A."/>
            <person name="Ohji S."/>
            <person name="Ichikawa N."/>
        </authorList>
    </citation>
    <scope>NUCLEOTIDE SEQUENCE [LARGE SCALE GENOMIC DNA]</scope>
    <source>
        <strain evidence="3 4">NBRC 15342</strain>
    </source>
</reference>
<feature type="region of interest" description="Disordered" evidence="1">
    <location>
        <begin position="87"/>
        <end position="122"/>
    </location>
</feature>
<dbReference type="RefSeq" id="WP_141354220.1">
    <property type="nucleotide sequence ID" value="NZ_BJNV01000068.1"/>
</dbReference>
<evidence type="ECO:0000313" key="3">
    <source>
        <dbReference type="EMBL" id="GEC97166.1"/>
    </source>
</evidence>
<keyword evidence="4" id="KW-1185">Reference proteome</keyword>
<evidence type="ECO:0008006" key="5">
    <source>
        <dbReference type="Google" id="ProtNLM"/>
    </source>
</evidence>
<protein>
    <recommendedName>
        <fullName evidence="5">DUF2946 domain-containing protein</fullName>
    </recommendedName>
</protein>
<keyword evidence="2" id="KW-0732">Signal</keyword>
<sequence length="122" mass="12184">MRVGRSASACLRSLLALLLVCAQVFAAAHAVGHVGELSALARLGVGASAAQADYEGGVPDAERHASCLQCLAAADLSAALPSMPALPALESLPPQPGGEPALAPLARRLPCPHSRGPPPPSV</sequence>
<gene>
    <name evidence="3" type="ORF">ZRA01_32390</name>
</gene>